<proteinExistence type="inferred from homology"/>
<comment type="similarity">
    <text evidence="1">Belongs to the zinc-containing alcohol dehydrogenase family.</text>
</comment>
<dbReference type="SUPFAM" id="SSF50129">
    <property type="entry name" value="GroES-like"/>
    <property type="match status" value="1"/>
</dbReference>
<dbReference type="GO" id="GO:0016651">
    <property type="term" value="F:oxidoreductase activity, acting on NAD(P)H"/>
    <property type="evidence" value="ECO:0007669"/>
    <property type="project" value="InterPro"/>
</dbReference>
<dbReference type="PANTHER" id="PTHR45348:SF5">
    <property type="entry name" value="OXIDOREDUCTASE, PUTATIVE (AFU_ORTHOLOGUE AFUA_8G01420)-RELATED"/>
    <property type="match status" value="1"/>
</dbReference>
<organism evidence="4 5">
    <name type="scientific">Penicillium alfredii</name>
    <dbReference type="NCBI Taxonomy" id="1506179"/>
    <lineage>
        <taxon>Eukaryota</taxon>
        <taxon>Fungi</taxon>
        <taxon>Dikarya</taxon>
        <taxon>Ascomycota</taxon>
        <taxon>Pezizomycotina</taxon>
        <taxon>Eurotiomycetes</taxon>
        <taxon>Eurotiomycetidae</taxon>
        <taxon>Eurotiales</taxon>
        <taxon>Aspergillaceae</taxon>
        <taxon>Penicillium</taxon>
    </lineage>
</organism>
<sequence>MLELLIHRGPKTELIESPIPTPNDDQVVIKVMVSGSNPKDWKRPEWFDVHINQGDDISGIVHCTGKNVTEFKPGDRVAAFHEIMTPGGSYAEYALAWASTTFHIPNHTSFEEAATIPLAAMTAAVGLFSRLELPDPWKDSPKETPVLIYGGATAVGSFALKLAVKANIHPLIVIAGAGAAHVESLIDRSKGDVIIDYRQEPDTLVESIQVALKSRGYTKLYHAFDTVCGHGSASNILRVVHPEGKAAFVLPVDGQLSSPPPSTLRISETGVRSVHGQPGGRAGDPDLGFVYFRYFSRGLAQKWFRGHPYQVRENGLDGVRDALADLKAGKASAVKYVFRIADTPALKRANTVGE</sequence>
<dbReference type="Gene3D" id="3.90.180.10">
    <property type="entry name" value="Medium-chain alcohol dehydrogenases, catalytic domain"/>
    <property type="match status" value="1"/>
</dbReference>
<evidence type="ECO:0000313" key="5">
    <source>
        <dbReference type="Proteomes" id="UP001141434"/>
    </source>
</evidence>
<feature type="domain" description="Enoyl reductase (ER)" evidence="3">
    <location>
        <begin position="9"/>
        <end position="334"/>
    </location>
</feature>
<dbReference type="SUPFAM" id="SSF51735">
    <property type="entry name" value="NAD(P)-binding Rossmann-fold domains"/>
    <property type="match status" value="1"/>
</dbReference>
<evidence type="ECO:0000256" key="2">
    <source>
        <dbReference type="ARBA" id="ARBA00023002"/>
    </source>
</evidence>
<dbReference type="EMBL" id="JAPMSZ010000009">
    <property type="protein sequence ID" value="KAJ5091216.1"/>
    <property type="molecule type" value="Genomic_DNA"/>
</dbReference>
<dbReference type="Gene3D" id="3.40.50.720">
    <property type="entry name" value="NAD(P)-binding Rossmann-like Domain"/>
    <property type="match status" value="1"/>
</dbReference>
<keyword evidence="5" id="KW-1185">Reference proteome</keyword>
<dbReference type="OrthoDB" id="3233595at2759"/>
<gene>
    <name evidence="4" type="ORF">NUU61_006086</name>
</gene>
<reference evidence="4" key="2">
    <citation type="journal article" date="2023" name="IMA Fungus">
        <title>Comparative genomic study of the Penicillium genus elucidates a diverse pangenome and 15 lateral gene transfer events.</title>
        <authorList>
            <person name="Petersen C."/>
            <person name="Sorensen T."/>
            <person name="Nielsen M.R."/>
            <person name="Sondergaard T.E."/>
            <person name="Sorensen J.L."/>
            <person name="Fitzpatrick D.A."/>
            <person name="Frisvad J.C."/>
            <person name="Nielsen K.L."/>
        </authorList>
    </citation>
    <scope>NUCLEOTIDE SEQUENCE</scope>
    <source>
        <strain evidence="4">IBT 34128</strain>
    </source>
</reference>
<dbReference type="PANTHER" id="PTHR45348">
    <property type="entry name" value="HYPOTHETICAL OXIDOREDUCTASE (EUROFUNG)"/>
    <property type="match status" value="1"/>
</dbReference>
<dbReference type="RefSeq" id="XP_056509414.1">
    <property type="nucleotide sequence ID" value="XM_056656614.1"/>
</dbReference>
<dbReference type="InterPro" id="IPR011032">
    <property type="entry name" value="GroES-like_sf"/>
</dbReference>
<reference evidence="4" key="1">
    <citation type="submission" date="2022-11" db="EMBL/GenBank/DDBJ databases">
        <authorList>
            <person name="Petersen C."/>
        </authorList>
    </citation>
    <scope>NUCLEOTIDE SEQUENCE</scope>
    <source>
        <strain evidence="4">IBT 34128</strain>
    </source>
</reference>
<dbReference type="SMART" id="SM00829">
    <property type="entry name" value="PKS_ER"/>
    <property type="match status" value="1"/>
</dbReference>
<dbReference type="InterPro" id="IPR047122">
    <property type="entry name" value="Trans-enoyl_RdTase-like"/>
</dbReference>
<protein>
    <submittedName>
        <fullName evidence="4">Chaperonin 10-like protein</fullName>
    </submittedName>
</protein>
<dbReference type="Proteomes" id="UP001141434">
    <property type="component" value="Unassembled WGS sequence"/>
</dbReference>
<dbReference type="InterPro" id="IPR036291">
    <property type="entry name" value="NAD(P)-bd_dom_sf"/>
</dbReference>
<comment type="caution">
    <text evidence="4">The sequence shown here is derived from an EMBL/GenBank/DDBJ whole genome shotgun (WGS) entry which is preliminary data.</text>
</comment>
<evidence type="ECO:0000313" key="4">
    <source>
        <dbReference type="EMBL" id="KAJ5091216.1"/>
    </source>
</evidence>
<dbReference type="GeneID" id="81395783"/>
<name>A0A9W9K3E9_9EURO</name>
<evidence type="ECO:0000256" key="1">
    <source>
        <dbReference type="ARBA" id="ARBA00008072"/>
    </source>
</evidence>
<dbReference type="Pfam" id="PF08240">
    <property type="entry name" value="ADH_N"/>
    <property type="match status" value="1"/>
</dbReference>
<dbReference type="InterPro" id="IPR020843">
    <property type="entry name" value="ER"/>
</dbReference>
<dbReference type="AlphaFoldDB" id="A0A9W9K3E9"/>
<evidence type="ECO:0000259" key="3">
    <source>
        <dbReference type="SMART" id="SM00829"/>
    </source>
</evidence>
<keyword evidence="2" id="KW-0560">Oxidoreductase</keyword>
<dbReference type="InterPro" id="IPR013154">
    <property type="entry name" value="ADH-like_N"/>
</dbReference>
<accession>A0A9W9K3E9</accession>
<dbReference type="CDD" id="cd08249">
    <property type="entry name" value="enoyl_reductase_like"/>
    <property type="match status" value="1"/>
</dbReference>